<dbReference type="GO" id="GO:0004564">
    <property type="term" value="F:beta-fructofuranosidase activity"/>
    <property type="evidence" value="ECO:0007669"/>
    <property type="project" value="UniProtKB-EC"/>
</dbReference>
<dbReference type="SMART" id="SM00640">
    <property type="entry name" value="Glyco_32"/>
    <property type="match status" value="1"/>
</dbReference>
<evidence type="ECO:0000256" key="8">
    <source>
        <dbReference type="SAM" id="MobiDB-lite"/>
    </source>
</evidence>
<evidence type="ECO:0000256" key="5">
    <source>
        <dbReference type="ARBA" id="ARBA00023157"/>
    </source>
</evidence>
<keyword evidence="3" id="KW-0732">Signal</keyword>
<gene>
    <name evidence="10" type="ORF">EDC38_1566</name>
</gene>
<feature type="domain" description="LamG-like jellyroll fold" evidence="9">
    <location>
        <begin position="118"/>
        <end position="268"/>
    </location>
</feature>
<dbReference type="GO" id="GO:0005975">
    <property type="term" value="P:carbohydrate metabolic process"/>
    <property type="evidence" value="ECO:0007669"/>
    <property type="project" value="InterPro"/>
</dbReference>
<keyword evidence="11" id="KW-1185">Reference proteome</keyword>
<dbReference type="InterPro" id="IPR013148">
    <property type="entry name" value="Glyco_hydro_32_N"/>
</dbReference>
<dbReference type="SUPFAM" id="SSF75005">
    <property type="entry name" value="Arabinanase/levansucrase/invertase"/>
    <property type="match status" value="1"/>
</dbReference>
<evidence type="ECO:0000256" key="2">
    <source>
        <dbReference type="ARBA" id="ARBA00012758"/>
    </source>
</evidence>
<dbReference type="Gene3D" id="2.60.120.560">
    <property type="entry name" value="Exo-inulinase, domain 1"/>
    <property type="match status" value="1"/>
</dbReference>
<dbReference type="PANTHER" id="PTHR43101:SF1">
    <property type="entry name" value="BETA-FRUCTOSIDASE"/>
    <property type="match status" value="1"/>
</dbReference>
<keyword evidence="6 7" id="KW-0326">Glycosidase</keyword>
<dbReference type="CDD" id="cd08996">
    <property type="entry name" value="GH32_FFase"/>
    <property type="match status" value="1"/>
</dbReference>
<dbReference type="SMART" id="SM00560">
    <property type="entry name" value="LamGL"/>
    <property type="match status" value="1"/>
</dbReference>
<dbReference type="InterPro" id="IPR013320">
    <property type="entry name" value="ConA-like_dom_sf"/>
</dbReference>
<dbReference type="Pfam" id="PF13385">
    <property type="entry name" value="Laminin_G_3"/>
    <property type="match status" value="1"/>
</dbReference>
<reference evidence="10 11" key="1">
    <citation type="submission" date="2018-11" db="EMBL/GenBank/DDBJ databases">
        <title>Genomic Encyclopedia of Type Strains, Phase IV (KMG-IV): sequencing the most valuable type-strain genomes for metagenomic binning, comparative biology and taxonomic classification.</title>
        <authorList>
            <person name="Goeker M."/>
        </authorList>
    </citation>
    <scope>NUCLEOTIDE SEQUENCE [LARGE SCALE GENOMIC DNA]</scope>
    <source>
        <strain evidence="10 11">DSM 16974</strain>
    </source>
</reference>
<evidence type="ECO:0000256" key="6">
    <source>
        <dbReference type="ARBA" id="ARBA00023295"/>
    </source>
</evidence>
<dbReference type="AlphaFoldDB" id="A0A3N1P896"/>
<dbReference type="InterPro" id="IPR051214">
    <property type="entry name" value="GH32_Enzymes"/>
</dbReference>
<keyword evidence="5" id="KW-1015">Disulfide bond</keyword>
<dbReference type="Gene3D" id="2.60.120.200">
    <property type="match status" value="1"/>
</dbReference>
<dbReference type="InterPro" id="IPR023296">
    <property type="entry name" value="Glyco_hydro_beta-prop_sf"/>
</dbReference>
<dbReference type="InterPro" id="IPR001362">
    <property type="entry name" value="Glyco_hydro_32"/>
</dbReference>
<proteinExistence type="inferred from homology"/>
<evidence type="ECO:0000256" key="3">
    <source>
        <dbReference type="ARBA" id="ARBA00022729"/>
    </source>
</evidence>
<dbReference type="EC" id="3.2.1.26" evidence="2"/>
<organism evidence="10 11">
    <name type="scientific">Marinimicrobium koreense</name>
    <dbReference type="NCBI Taxonomy" id="306545"/>
    <lineage>
        <taxon>Bacteria</taxon>
        <taxon>Pseudomonadati</taxon>
        <taxon>Pseudomonadota</taxon>
        <taxon>Gammaproteobacteria</taxon>
        <taxon>Cellvibrionales</taxon>
        <taxon>Cellvibrionaceae</taxon>
        <taxon>Marinimicrobium</taxon>
    </lineage>
</organism>
<dbReference type="RefSeq" id="WP_123638015.1">
    <property type="nucleotide sequence ID" value="NZ_RJUK01000001.1"/>
</dbReference>
<dbReference type="Pfam" id="PF08244">
    <property type="entry name" value="Glyco_hydro_32C"/>
    <property type="match status" value="1"/>
</dbReference>
<dbReference type="InterPro" id="IPR013189">
    <property type="entry name" value="Glyco_hydro_32_C"/>
</dbReference>
<dbReference type="Proteomes" id="UP000273643">
    <property type="component" value="Unassembled WGS sequence"/>
</dbReference>
<dbReference type="SUPFAM" id="SSF49899">
    <property type="entry name" value="Concanavalin A-like lectins/glucanases"/>
    <property type="match status" value="2"/>
</dbReference>
<evidence type="ECO:0000256" key="1">
    <source>
        <dbReference type="ARBA" id="ARBA00009902"/>
    </source>
</evidence>
<dbReference type="InterPro" id="IPR006558">
    <property type="entry name" value="LamG-like"/>
</dbReference>
<dbReference type="EMBL" id="RJUK01000001">
    <property type="protein sequence ID" value="ROQ20946.1"/>
    <property type="molecule type" value="Genomic_DNA"/>
</dbReference>
<comment type="similarity">
    <text evidence="1 7">Belongs to the glycosyl hydrolase 32 family.</text>
</comment>
<dbReference type="Gene3D" id="2.115.10.20">
    <property type="entry name" value="Glycosyl hydrolase domain, family 43"/>
    <property type="match status" value="1"/>
</dbReference>
<keyword evidence="4 7" id="KW-0378">Hydrolase</keyword>
<evidence type="ECO:0000256" key="4">
    <source>
        <dbReference type="ARBA" id="ARBA00022801"/>
    </source>
</evidence>
<comment type="caution">
    <text evidence="10">The sequence shown here is derived from an EMBL/GenBank/DDBJ whole genome shotgun (WGS) entry which is preliminary data.</text>
</comment>
<accession>A0A3N1P896</accession>
<evidence type="ECO:0000313" key="10">
    <source>
        <dbReference type="EMBL" id="ROQ20946.1"/>
    </source>
</evidence>
<name>A0A3N1P896_9GAMM</name>
<dbReference type="Pfam" id="PF00251">
    <property type="entry name" value="Glyco_hydro_32N"/>
    <property type="match status" value="1"/>
</dbReference>
<evidence type="ECO:0000313" key="11">
    <source>
        <dbReference type="Proteomes" id="UP000273643"/>
    </source>
</evidence>
<sequence>MFFEKRTLTLTSLALLVALNGCGGGGGGSNGDDPTPQDPDDEPPADEIPSPDAGALIHLDYNTLVDGVRVSNEAGTNNFPVENAFDAPELVPGVEGQALRTDGYSTWVNADLDPASNKTLTVETWVALESYPSDAEVPHAALTPSSFISQRNELAGFSLDINTFGQWGFTVYLDGEAVMLNAPDVFPLYEWVHVAAVVDTPNESVSLYLNGEPVASETISEDSQISYAGGDLLVGKSHTDKYLGIFLVNALNGAFDETRVYPGARTPELIQDSLDVNVAQADGAAHDSLIVPDSRFAGDLQRPQFHAMPPANWTNEPHGLVNVDGRFHMFYQRTPNGPFKTQMHWGHMYSDDLVQWKDEEDALWPTLELSDTRGYDMKGIWSGDVVYENGTAYAFYTNVNHSGPYNPGVALATSDHENLRDWEKQGPIIDSDRVEDFRDPYLWKEGDTWHMIIGARVSGGGGLDYYTSTDLYNWSRKSRFTVPAYSQMDIGSAIWEMPVFEPLGDGKHILVVNPIGGEVGKYDDDKPTRGVYWTGTWENGSFTPDYLTPKNLDVIAGHLSPTVARNGENQLVGIGIVDERRSSQAQLDAGWTHTFSFPREWRLLEDGETLGQSPADDLQTLRDPDSHLSIAPGAVTGEFDPGIEGRQKEIRVEVNPEVTGSQYGLMLATSPDQEEVTRLSYDAERQEVVLNKFKSSLSDQVEDKKVYREAYDEVAFGKPHTFHVFVDGSVVDVFINDSAAFSFRIYPTRDDSDNVYLFSDGGETEVVNVEAWTLRQP</sequence>
<evidence type="ECO:0000259" key="9">
    <source>
        <dbReference type="SMART" id="SM00560"/>
    </source>
</evidence>
<feature type="region of interest" description="Disordered" evidence="8">
    <location>
        <begin position="25"/>
        <end position="52"/>
    </location>
</feature>
<evidence type="ECO:0000256" key="7">
    <source>
        <dbReference type="RuleBase" id="RU362110"/>
    </source>
</evidence>
<dbReference type="PANTHER" id="PTHR43101">
    <property type="entry name" value="BETA-FRUCTOSIDASE"/>
    <property type="match status" value="1"/>
</dbReference>
<dbReference type="OrthoDB" id="9801455at2"/>
<protein>
    <recommendedName>
        <fullName evidence="2">beta-fructofuranosidase</fullName>
        <ecNumber evidence="2">3.2.1.26</ecNumber>
    </recommendedName>
</protein>